<dbReference type="NCBIfam" id="TIGR01460">
    <property type="entry name" value="HAD-SF-IIA"/>
    <property type="match status" value="1"/>
</dbReference>
<dbReference type="RefSeq" id="WP_309954561.1">
    <property type="nucleotide sequence ID" value="NZ_CP136414.1"/>
</dbReference>
<sequence>MNQISNEADPLIAEYDGLFLDLDGVCYLGEVPAPNAPQALTKVKELGKHLAFITNNSGRSPEVVAAHLNRIGIPAQVQMVVNSAMSSAAQMRQILPAGARVLRVGGDGIRQALAAADFVQVDSADEQPIAVIQGLSADVGWSELSEACLAIKAGAQYFATNIDATIPKERGEMLGNGSLVAAVRNATGVEPISSGKPASYIYEFTHKHTGLVNVLAVGDRLNTDIAGAVNAQIPSVHVLTGVNTGRDVALAAPAERPNFLALDLLDLLVPYPEVCVLDDGSVCVGQSIAKIIADTIYVDEKKVGSGVTLDQYRAIVHLAWNLIDTGHYEIEDLSRIIPEFQVLR</sequence>
<gene>
    <name evidence="1" type="ORF">J2S36_000144</name>
</gene>
<dbReference type="SUPFAM" id="SSF56784">
    <property type="entry name" value="HAD-like"/>
    <property type="match status" value="1"/>
</dbReference>
<dbReference type="InterPro" id="IPR036412">
    <property type="entry name" value="HAD-like_sf"/>
</dbReference>
<dbReference type="PANTHER" id="PTHR19288:SF95">
    <property type="entry name" value="D-GLYCEROL 3-PHOSPHATE PHOSPHATASE"/>
    <property type="match status" value="1"/>
</dbReference>
<reference evidence="1 2" key="1">
    <citation type="submission" date="2023-07" db="EMBL/GenBank/DDBJ databases">
        <title>Sequencing the genomes of 1000 actinobacteria strains.</title>
        <authorList>
            <person name="Klenk H.-P."/>
        </authorList>
    </citation>
    <scope>NUCLEOTIDE SEQUENCE [LARGE SCALE GENOMIC DNA]</scope>
    <source>
        <strain evidence="1 2">DSM 15539</strain>
    </source>
</reference>
<accession>A0ABU1SZP7</accession>
<keyword evidence="1" id="KW-0378">Hydrolase</keyword>
<dbReference type="Pfam" id="PF13344">
    <property type="entry name" value="Hydrolase_6"/>
    <property type="match status" value="1"/>
</dbReference>
<proteinExistence type="predicted"/>
<name>A0ABU1SZP7_9ACTO</name>
<dbReference type="Gene3D" id="3.40.50.1000">
    <property type="entry name" value="HAD superfamily/HAD-like"/>
    <property type="match status" value="2"/>
</dbReference>
<dbReference type="Proteomes" id="UP001266099">
    <property type="component" value="Unassembled WGS sequence"/>
</dbReference>
<dbReference type="EMBL" id="JAVDUJ010000001">
    <property type="protein sequence ID" value="MDR6938601.1"/>
    <property type="molecule type" value="Genomic_DNA"/>
</dbReference>
<keyword evidence="2" id="KW-1185">Reference proteome</keyword>
<dbReference type="InterPro" id="IPR006357">
    <property type="entry name" value="HAD-SF_hydro_IIA"/>
</dbReference>
<dbReference type="GO" id="GO:0016787">
    <property type="term" value="F:hydrolase activity"/>
    <property type="evidence" value="ECO:0007669"/>
    <property type="project" value="UniProtKB-KW"/>
</dbReference>
<comment type="caution">
    <text evidence="1">The sequence shown here is derived from an EMBL/GenBank/DDBJ whole genome shotgun (WGS) entry which is preliminary data.</text>
</comment>
<organism evidence="1 2">
    <name type="scientific">Arcanobacterium hippocoleae</name>
    <dbReference type="NCBI Taxonomy" id="149017"/>
    <lineage>
        <taxon>Bacteria</taxon>
        <taxon>Bacillati</taxon>
        <taxon>Actinomycetota</taxon>
        <taxon>Actinomycetes</taxon>
        <taxon>Actinomycetales</taxon>
        <taxon>Actinomycetaceae</taxon>
        <taxon>Arcanobacterium</taxon>
    </lineage>
</organism>
<evidence type="ECO:0000313" key="2">
    <source>
        <dbReference type="Proteomes" id="UP001266099"/>
    </source>
</evidence>
<protein>
    <submittedName>
        <fullName evidence="1">HAD superfamily hydrolase (TIGR01450 family)</fullName>
    </submittedName>
</protein>
<dbReference type="PANTHER" id="PTHR19288">
    <property type="entry name" value="4-NITROPHENYLPHOSPHATASE-RELATED"/>
    <property type="match status" value="1"/>
</dbReference>
<dbReference type="Pfam" id="PF13242">
    <property type="entry name" value="Hydrolase_like"/>
    <property type="match status" value="1"/>
</dbReference>
<dbReference type="InterPro" id="IPR023214">
    <property type="entry name" value="HAD_sf"/>
</dbReference>
<evidence type="ECO:0000313" key="1">
    <source>
        <dbReference type="EMBL" id="MDR6938601.1"/>
    </source>
</evidence>